<dbReference type="Gene3D" id="3.40.30.10">
    <property type="entry name" value="Glutaredoxin"/>
    <property type="match status" value="1"/>
</dbReference>
<protein>
    <recommendedName>
        <fullName evidence="2">Alkyl hydroperoxide reductase subunit C/ Thiol specific antioxidant domain-containing protein</fullName>
    </recommendedName>
</protein>
<name>A0A381WLN7_9ZZZZ</name>
<sequence>MYDAKGWFFPKRVTFIIDETGTIEKIIRDVNVHTHGEDILKILSNN</sequence>
<proteinExistence type="predicted"/>
<evidence type="ECO:0008006" key="2">
    <source>
        <dbReference type="Google" id="ProtNLM"/>
    </source>
</evidence>
<dbReference type="EMBL" id="UINC01012204">
    <property type="protein sequence ID" value="SVA53419.1"/>
    <property type="molecule type" value="Genomic_DNA"/>
</dbReference>
<gene>
    <name evidence="1" type="ORF">METZ01_LOCUS106273</name>
</gene>
<dbReference type="SUPFAM" id="SSF52833">
    <property type="entry name" value="Thioredoxin-like"/>
    <property type="match status" value="1"/>
</dbReference>
<accession>A0A381WLN7</accession>
<organism evidence="1">
    <name type="scientific">marine metagenome</name>
    <dbReference type="NCBI Taxonomy" id="408172"/>
    <lineage>
        <taxon>unclassified sequences</taxon>
        <taxon>metagenomes</taxon>
        <taxon>ecological metagenomes</taxon>
    </lineage>
</organism>
<dbReference type="InterPro" id="IPR036249">
    <property type="entry name" value="Thioredoxin-like_sf"/>
</dbReference>
<evidence type="ECO:0000313" key="1">
    <source>
        <dbReference type="EMBL" id="SVA53419.1"/>
    </source>
</evidence>
<dbReference type="AlphaFoldDB" id="A0A381WLN7"/>
<reference evidence="1" key="1">
    <citation type="submission" date="2018-05" db="EMBL/GenBank/DDBJ databases">
        <authorList>
            <person name="Lanie J.A."/>
            <person name="Ng W.-L."/>
            <person name="Kazmierczak K.M."/>
            <person name="Andrzejewski T.M."/>
            <person name="Davidsen T.M."/>
            <person name="Wayne K.J."/>
            <person name="Tettelin H."/>
            <person name="Glass J.I."/>
            <person name="Rusch D."/>
            <person name="Podicherti R."/>
            <person name="Tsui H.-C.T."/>
            <person name="Winkler M.E."/>
        </authorList>
    </citation>
    <scope>NUCLEOTIDE SEQUENCE</scope>
</reference>